<dbReference type="AlphaFoldDB" id="A0A8H9HIB8"/>
<feature type="region of interest" description="Disordered" evidence="1">
    <location>
        <begin position="1"/>
        <end position="20"/>
    </location>
</feature>
<dbReference type="EMBL" id="BMUB01000003">
    <property type="protein sequence ID" value="GGU65627.1"/>
    <property type="molecule type" value="Genomic_DNA"/>
</dbReference>
<dbReference type="GeneID" id="97484722"/>
<proteinExistence type="predicted"/>
<protein>
    <submittedName>
        <fullName evidence="2">Uncharacterized protein</fullName>
    </submittedName>
</protein>
<evidence type="ECO:0000313" key="2">
    <source>
        <dbReference type="EMBL" id="GGU65627.1"/>
    </source>
</evidence>
<gene>
    <name evidence="2" type="ORF">GCM10010502_15650</name>
</gene>
<comment type="caution">
    <text evidence="2">The sequence shown here is derived from an EMBL/GenBank/DDBJ whole genome shotgun (WGS) entry which is preliminary data.</text>
</comment>
<reference evidence="2 3" key="1">
    <citation type="journal article" date="2014" name="Int. J. Syst. Evol. Microbiol.">
        <title>Complete genome sequence of Corynebacterium casei LMG S-19264T (=DSM 44701T), isolated from a smear-ripened cheese.</title>
        <authorList>
            <consortium name="US DOE Joint Genome Institute (JGI-PGF)"/>
            <person name="Walter F."/>
            <person name="Albersmeier A."/>
            <person name="Kalinowski J."/>
            <person name="Ruckert C."/>
        </authorList>
    </citation>
    <scope>NUCLEOTIDE SEQUENCE [LARGE SCALE GENOMIC DNA]</scope>
    <source>
        <strain evidence="2 3">JCM 4434</strain>
    </source>
</reference>
<feature type="compositionally biased region" description="Polar residues" evidence="1">
    <location>
        <begin position="1"/>
        <end position="12"/>
    </location>
</feature>
<organism evidence="2 3">
    <name type="scientific">Kitasatospora aureofaciens</name>
    <name type="common">Streptomyces aureofaciens</name>
    <dbReference type="NCBI Taxonomy" id="1894"/>
    <lineage>
        <taxon>Bacteria</taxon>
        <taxon>Bacillati</taxon>
        <taxon>Actinomycetota</taxon>
        <taxon>Actinomycetes</taxon>
        <taxon>Kitasatosporales</taxon>
        <taxon>Streptomycetaceae</taxon>
        <taxon>Kitasatospora</taxon>
    </lineage>
</organism>
<dbReference type="Proteomes" id="UP000610124">
    <property type="component" value="Unassembled WGS sequence"/>
</dbReference>
<name>A0A8H9HIB8_KITAU</name>
<accession>A0A8H9HIB8</accession>
<sequence>MLVLDQNTTGGQAAQDPALAGEPLRKAAEALAGQLKGWSAGSRTSR</sequence>
<dbReference type="RefSeq" id="WP_157846548.1">
    <property type="nucleotide sequence ID" value="NZ_BMUB01000003.1"/>
</dbReference>
<evidence type="ECO:0000256" key="1">
    <source>
        <dbReference type="SAM" id="MobiDB-lite"/>
    </source>
</evidence>
<evidence type="ECO:0000313" key="3">
    <source>
        <dbReference type="Proteomes" id="UP000610124"/>
    </source>
</evidence>